<sequence length="112" mass="12924">MESQIKSTFPGLGNLHFNLDETEKKMNQFTMLKCKLSRDINTCTTEYIYFESRTKEILQATLECVNKSQAQNNSQNEELCYKSSLESFNDLKSELNHMIQTHTQSTLNSLSS</sequence>
<accession>A0AAD2D6L5</accession>
<organism evidence="1 2">
    <name type="scientific">Euplotes crassus</name>
    <dbReference type="NCBI Taxonomy" id="5936"/>
    <lineage>
        <taxon>Eukaryota</taxon>
        <taxon>Sar</taxon>
        <taxon>Alveolata</taxon>
        <taxon>Ciliophora</taxon>
        <taxon>Intramacronucleata</taxon>
        <taxon>Spirotrichea</taxon>
        <taxon>Hypotrichia</taxon>
        <taxon>Euplotida</taxon>
        <taxon>Euplotidae</taxon>
        <taxon>Moneuplotes</taxon>
    </lineage>
</organism>
<dbReference type="AlphaFoldDB" id="A0AAD2D6L5"/>
<dbReference type="Proteomes" id="UP001295684">
    <property type="component" value="Unassembled WGS sequence"/>
</dbReference>
<gene>
    <name evidence="1" type="ORF">ECRASSUSDP1_LOCUS22987</name>
</gene>
<evidence type="ECO:0000313" key="2">
    <source>
        <dbReference type="Proteomes" id="UP001295684"/>
    </source>
</evidence>
<name>A0AAD2D6L5_EUPCR</name>
<evidence type="ECO:0000313" key="1">
    <source>
        <dbReference type="EMBL" id="CAI2381531.1"/>
    </source>
</evidence>
<protein>
    <submittedName>
        <fullName evidence="1">Uncharacterized protein</fullName>
    </submittedName>
</protein>
<keyword evidence="2" id="KW-1185">Reference proteome</keyword>
<reference evidence="1" key="1">
    <citation type="submission" date="2023-07" db="EMBL/GenBank/DDBJ databases">
        <authorList>
            <consortium name="AG Swart"/>
            <person name="Singh M."/>
            <person name="Singh A."/>
            <person name="Seah K."/>
            <person name="Emmerich C."/>
        </authorList>
    </citation>
    <scope>NUCLEOTIDE SEQUENCE</scope>
    <source>
        <strain evidence="1">DP1</strain>
    </source>
</reference>
<proteinExistence type="predicted"/>
<comment type="caution">
    <text evidence="1">The sequence shown here is derived from an EMBL/GenBank/DDBJ whole genome shotgun (WGS) entry which is preliminary data.</text>
</comment>
<dbReference type="EMBL" id="CAMPGE010023610">
    <property type="protein sequence ID" value="CAI2381531.1"/>
    <property type="molecule type" value="Genomic_DNA"/>
</dbReference>